<dbReference type="InterPro" id="IPR031669">
    <property type="entry name" value="Fn3_2"/>
</dbReference>
<dbReference type="InterPro" id="IPR031673">
    <property type="entry name" value="Chs5_N"/>
</dbReference>
<gene>
    <name evidence="3" type="ORF">MELLADRAFT_26215</name>
</gene>
<dbReference type="SUPFAM" id="SSF52113">
    <property type="entry name" value="BRCT domain"/>
    <property type="match status" value="1"/>
</dbReference>
<evidence type="ECO:0000313" key="3">
    <source>
        <dbReference type="EMBL" id="EGG06138.1"/>
    </source>
</evidence>
<dbReference type="Pfam" id="PF16893">
    <property type="entry name" value="fn3_2"/>
    <property type="match status" value="1"/>
</dbReference>
<dbReference type="GO" id="GO:0000747">
    <property type="term" value="P:conjugation with cellular fusion"/>
    <property type="evidence" value="ECO:0007669"/>
    <property type="project" value="TreeGrafter"/>
</dbReference>
<dbReference type="InterPro" id="IPR013783">
    <property type="entry name" value="Ig-like_fold"/>
</dbReference>
<dbReference type="GO" id="GO:0005802">
    <property type="term" value="C:trans-Golgi network"/>
    <property type="evidence" value="ECO:0007669"/>
    <property type="project" value="TreeGrafter"/>
</dbReference>
<protein>
    <recommendedName>
        <fullName evidence="5">BRCT domain-containing protein</fullName>
    </recommendedName>
</protein>
<reference evidence="4" key="1">
    <citation type="journal article" date="2011" name="Proc. Natl. Acad. Sci. U.S.A.">
        <title>Obligate biotrophy features unraveled by the genomic analysis of rust fungi.</title>
        <authorList>
            <person name="Duplessis S."/>
            <person name="Cuomo C.A."/>
            <person name="Lin Y.-C."/>
            <person name="Aerts A."/>
            <person name="Tisserant E."/>
            <person name="Veneault-Fourrey C."/>
            <person name="Joly D.L."/>
            <person name="Hacquard S."/>
            <person name="Amselem J."/>
            <person name="Cantarel B.L."/>
            <person name="Chiu R."/>
            <person name="Coutinho P.M."/>
            <person name="Feau N."/>
            <person name="Field M."/>
            <person name="Frey P."/>
            <person name="Gelhaye E."/>
            <person name="Goldberg J."/>
            <person name="Grabherr M.G."/>
            <person name="Kodira C.D."/>
            <person name="Kohler A."/>
            <person name="Kuees U."/>
            <person name="Lindquist E.A."/>
            <person name="Lucas S.M."/>
            <person name="Mago R."/>
            <person name="Mauceli E."/>
            <person name="Morin E."/>
            <person name="Murat C."/>
            <person name="Pangilinan J.L."/>
            <person name="Park R."/>
            <person name="Pearson M."/>
            <person name="Quesneville H."/>
            <person name="Rouhier N."/>
            <person name="Sakthikumar S."/>
            <person name="Salamov A.A."/>
            <person name="Schmutz J."/>
            <person name="Selles B."/>
            <person name="Shapiro H."/>
            <person name="Tanguay P."/>
            <person name="Tuskan G.A."/>
            <person name="Henrissat B."/>
            <person name="Van de Peer Y."/>
            <person name="Rouze P."/>
            <person name="Ellis J.G."/>
            <person name="Dodds P.N."/>
            <person name="Schein J.E."/>
            <person name="Zhong S."/>
            <person name="Hamelin R.C."/>
            <person name="Grigoriev I.V."/>
            <person name="Szabo L.J."/>
            <person name="Martin F."/>
        </authorList>
    </citation>
    <scope>NUCLEOTIDE SEQUENCE [LARGE SCALE GENOMIC DNA]</scope>
    <source>
        <strain evidence="4">98AG31 / pathotype 3-4-7</strain>
    </source>
</reference>
<dbReference type="KEGG" id="mlr:MELLADRAFT_26215"/>
<dbReference type="InterPro" id="IPR036420">
    <property type="entry name" value="BRCT_dom_sf"/>
</dbReference>
<dbReference type="InParanoid" id="F4RMM5"/>
<name>F4RMM5_MELLP</name>
<dbReference type="SUPFAM" id="SSF49265">
    <property type="entry name" value="Fibronectin type III"/>
    <property type="match status" value="1"/>
</dbReference>
<feature type="non-terminal residue" evidence="3">
    <location>
        <position position="1"/>
    </location>
</feature>
<dbReference type="Gene3D" id="3.40.50.10190">
    <property type="entry name" value="BRCT domain"/>
    <property type="match status" value="1"/>
</dbReference>
<evidence type="ECO:0000259" key="1">
    <source>
        <dbReference type="PROSITE" id="PS50172"/>
    </source>
</evidence>
<dbReference type="HOGENOM" id="CLU_019904_1_0_1"/>
<dbReference type="eggNOG" id="ENOG502QRF7">
    <property type="taxonomic scope" value="Eukaryota"/>
</dbReference>
<dbReference type="STRING" id="747676.F4RMM5"/>
<dbReference type="AlphaFoldDB" id="F4RMM5"/>
<dbReference type="InterPro" id="IPR001357">
    <property type="entry name" value="BRCT_dom"/>
</dbReference>
<dbReference type="PROSITE" id="PS50853">
    <property type="entry name" value="FN3"/>
    <property type="match status" value="1"/>
</dbReference>
<dbReference type="RefSeq" id="XP_007410376.1">
    <property type="nucleotide sequence ID" value="XM_007410314.1"/>
</dbReference>
<dbReference type="Gene3D" id="2.60.40.10">
    <property type="entry name" value="Immunoglobulins"/>
    <property type="match status" value="1"/>
</dbReference>
<dbReference type="GeneID" id="18926949"/>
<evidence type="ECO:0000313" key="4">
    <source>
        <dbReference type="Proteomes" id="UP000001072"/>
    </source>
</evidence>
<dbReference type="VEuPathDB" id="FungiDB:MELLADRAFT_26215"/>
<organism evidence="4">
    <name type="scientific">Melampsora larici-populina (strain 98AG31 / pathotype 3-4-7)</name>
    <name type="common">Poplar leaf rust fungus</name>
    <dbReference type="NCBI Taxonomy" id="747676"/>
    <lineage>
        <taxon>Eukaryota</taxon>
        <taxon>Fungi</taxon>
        <taxon>Dikarya</taxon>
        <taxon>Basidiomycota</taxon>
        <taxon>Pucciniomycotina</taxon>
        <taxon>Pucciniomycetes</taxon>
        <taxon>Pucciniales</taxon>
        <taxon>Melampsoraceae</taxon>
        <taxon>Melampsora</taxon>
    </lineage>
</organism>
<dbReference type="Proteomes" id="UP000001072">
    <property type="component" value="Unassembled WGS sequence"/>
</dbReference>
<dbReference type="CDD" id="cd00063">
    <property type="entry name" value="FN3"/>
    <property type="match status" value="1"/>
</dbReference>
<dbReference type="GO" id="GO:0034044">
    <property type="term" value="C:exomer complex"/>
    <property type="evidence" value="ECO:0007669"/>
    <property type="project" value="TreeGrafter"/>
</dbReference>
<dbReference type="EMBL" id="GL883109">
    <property type="protein sequence ID" value="EGG06138.1"/>
    <property type="molecule type" value="Genomic_DNA"/>
</dbReference>
<dbReference type="OrthoDB" id="245697at2759"/>
<dbReference type="Pfam" id="PF00533">
    <property type="entry name" value="BRCT"/>
    <property type="match status" value="1"/>
</dbReference>
<dbReference type="PROSITE" id="PS50172">
    <property type="entry name" value="BRCT"/>
    <property type="match status" value="1"/>
</dbReference>
<dbReference type="Gene3D" id="6.20.120.50">
    <property type="match status" value="1"/>
</dbReference>
<feature type="domain" description="Fibronectin type-III" evidence="2">
    <location>
        <begin position="62"/>
        <end position="155"/>
    </location>
</feature>
<feature type="non-terminal residue" evidence="3">
    <location>
        <position position="263"/>
    </location>
</feature>
<evidence type="ECO:0008006" key="5">
    <source>
        <dbReference type="Google" id="ProtNLM"/>
    </source>
</evidence>
<dbReference type="Pfam" id="PF16892">
    <property type="entry name" value="CHS5_N"/>
    <property type="match status" value="1"/>
</dbReference>
<dbReference type="PANTHER" id="PTHR47351:SF1">
    <property type="entry name" value="CHITIN BIOSYNTHESIS PROTEIN CHS5"/>
    <property type="match status" value="1"/>
</dbReference>
<accession>F4RMM5</accession>
<dbReference type="GO" id="GO:0006893">
    <property type="term" value="P:Golgi to plasma membrane transport"/>
    <property type="evidence" value="ECO:0007669"/>
    <property type="project" value="TreeGrafter"/>
</dbReference>
<dbReference type="InterPro" id="IPR003961">
    <property type="entry name" value="FN3_dom"/>
</dbReference>
<sequence>IAVLIGSHAHLIEFPSLLLPPGCEPGSIVSITCSRNQHAEKTQAAAFWDLQSQILKQFGTQTPQAPVLKLRSTTQTSVALEWDRLELAQSKLLSLSIWKNGQRLGPIPNPMNNFSTKLSGLDLDTEYAFHLVMRTTGGTYNSKQIKVRTHSLNDTTGINVCFGVVLPDELLEESKDALEDLGGRWTDKIQIDTTHFVCTMPFHPQQANMNNTNSFPSLEYQRALQLSIPIVQPTWLLACLAESKMVPISAHYIGANPTTSYTG</sequence>
<dbReference type="SMART" id="SM00292">
    <property type="entry name" value="BRCT"/>
    <property type="match status" value="1"/>
</dbReference>
<keyword evidence="4" id="KW-1185">Reference proteome</keyword>
<proteinExistence type="predicted"/>
<evidence type="ECO:0000259" key="2">
    <source>
        <dbReference type="PROSITE" id="PS50853"/>
    </source>
</evidence>
<dbReference type="GO" id="GO:0046983">
    <property type="term" value="F:protein dimerization activity"/>
    <property type="evidence" value="ECO:0007669"/>
    <property type="project" value="InterPro"/>
</dbReference>
<dbReference type="InterPro" id="IPR052827">
    <property type="entry name" value="CHS_Export/Cell_Fusion_Reg"/>
</dbReference>
<dbReference type="PANTHER" id="PTHR47351">
    <property type="entry name" value="CHITIN BIOSYNTHESIS PROTEIN CHS5"/>
    <property type="match status" value="1"/>
</dbReference>
<feature type="domain" description="BRCT" evidence="1">
    <location>
        <begin position="150"/>
        <end position="253"/>
    </location>
</feature>
<dbReference type="InterPro" id="IPR036116">
    <property type="entry name" value="FN3_sf"/>
</dbReference>